<dbReference type="Pfam" id="PF00266">
    <property type="entry name" value="Aminotran_5"/>
    <property type="match status" value="1"/>
</dbReference>
<gene>
    <name evidence="2" type="ORF">AC578_8134</name>
</gene>
<evidence type="ECO:0000313" key="2">
    <source>
        <dbReference type="EMBL" id="KXS99415.1"/>
    </source>
</evidence>
<name>A0A139HAE8_9PEZI</name>
<organism evidence="2 3">
    <name type="scientific">Pseudocercospora eumusae</name>
    <dbReference type="NCBI Taxonomy" id="321146"/>
    <lineage>
        <taxon>Eukaryota</taxon>
        <taxon>Fungi</taxon>
        <taxon>Dikarya</taxon>
        <taxon>Ascomycota</taxon>
        <taxon>Pezizomycotina</taxon>
        <taxon>Dothideomycetes</taxon>
        <taxon>Dothideomycetidae</taxon>
        <taxon>Mycosphaerellales</taxon>
        <taxon>Mycosphaerellaceae</taxon>
        <taxon>Pseudocercospora</taxon>
    </lineage>
</organism>
<evidence type="ECO:0000259" key="1">
    <source>
        <dbReference type="Pfam" id="PF00266"/>
    </source>
</evidence>
<dbReference type="Gene3D" id="3.40.640.10">
    <property type="entry name" value="Type I PLP-dependent aspartate aminotransferase-like (Major domain)"/>
    <property type="match status" value="1"/>
</dbReference>
<dbReference type="InterPro" id="IPR015421">
    <property type="entry name" value="PyrdxlP-dep_Trfase_major"/>
</dbReference>
<comment type="caution">
    <text evidence="2">The sequence shown here is derived from an EMBL/GenBank/DDBJ whole genome shotgun (WGS) entry which is preliminary data.</text>
</comment>
<dbReference type="AlphaFoldDB" id="A0A139HAE8"/>
<dbReference type="InterPro" id="IPR000192">
    <property type="entry name" value="Aminotrans_V_dom"/>
</dbReference>
<dbReference type="EMBL" id="LFZN01000092">
    <property type="protein sequence ID" value="KXS99415.1"/>
    <property type="molecule type" value="Genomic_DNA"/>
</dbReference>
<feature type="domain" description="Aminotransferase class V" evidence="1">
    <location>
        <begin position="48"/>
        <end position="478"/>
    </location>
</feature>
<dbReference type="PANTHER" id="PTHR14237:SF80">
    <property type="entry name" value="MOLYBDENUM COFACTOR SULFURASE"/>
    <property type="match status" value="1"/>
</dbReference>
<reference evidence="2 3" key="1">
    <citation type="submission" date="2015-07" db="EMBL/GenBank/DDBJ databases">
        <title>Comparative genomics of the Sigatoka disease complex on banana suggests a link between parallel evolutionary changes in Pseudocercospora fijiensis and Pseudocercospora eumusae and increased virulence on the banana host.</title>
        <authorList>
            <person name="Chang T.-C."/>
            <person name="Salvucci A."/>
            <person name="Crous P.W."/>
            <person name="Stergiopoulos I."/>
        </authorList>
    </citation>
    <scope>NUCLEOTIDE SEQUENCE [LARGE SCALE GENOMIC DNA]</scope>
    <source>
        <strain evidence="2 3">CBS 114824</strain>
    </source>
</reference>
<dbReference type="GO" id="GO:0043545">
    <property type="term" value="P:molybdopterin cofactor metabolic process"/>
    <property type="evidence" value="ECO:0007669"/>
    <property type="project" value="TreeGrafter"/>
</dbReference>
<sequence>MANDHQNFTAFGGTPIERLIAERDSRSPIEDSMDLLRLLEYPQMLGKTYLDHAGTTPWAKSLINAYAASMTDTLYGNPHSEHKPSKDADARVERTRQKALEFFNADPDDFELIFTPNATGAIKLVHDCFRDYSSDPDGRSWWYGYHKDSHTSVVGVREGTRNHRCYRNDREVDLWIEARGLGGAAAHEVGLFAYPGQSNMTGRRYPLDWPVRIRNRVKAEVYTLLDAAALASTAQIDLSDAARAPDLVAVSFYKIFGMPNLGGLLVRKSSRVVEILKRRKFFGGGTVDMVIAVNDAWVDRKDSLHSRLEDGTLPFTSIFALDIAIDTHKKLYGPAPMKYISMHTSRLIKKLSDDLTSLRHTNGVPLVKIYKDPTSIFGESHLQGATLAFNVQKSIGGLVPYMDVEREANDAHIYVRSGSLCNPGGFATYLNWSPKELKEARDWGHKCSEPEAEFQGKPLGVVRASLGAMSNEADVETFVKFLGERYVDRVYASGGPMHEVGVVVAEPPKSRGRDVTAAVFKVEERTVSREAAFVKAGLLSPPVVSGDAVSVDERSVRAEKSMSVKSSGSRMRRVRRSIMGVLRAH</sequence>
<evidence type="ECO:0000313" key="3">
    <source>
        <dbReference type="Proteomes" id="UP000070133"/>
    </source>
</evidence>
<dbReference type="InterPro" id="IPR015422">
    <property type="entry name" value="PyrdxlP-dep_Trfase_small"/>
</dbReference>
<dbReference type="STRING" id="321146.A0A139HAE8"/>
<protein>
    <recommendedName>
        <fullName evidence="1">Aminotransferase class V domain-containing protein</fullName>
    </recommendedName>
</protein>
<accession>A0A139HAE8</accession>
<dbReference type="GO" id="GO:0008265">
    <property type="term" value="F:molybdenum cofactor sulfurtransferase activity"/>
    <property type="evidence" value="ECO:0007669"/>
    <property type="project" value="TreeGrafter"/>
</dbReference>
<dbReference type="InterPro" id="IPR015424">
    <property type="entry name" value="PyrdxlP-dep_Trfase"/>
</dbReference>
<dbReference type="SUPFAM" id="SSF53383">
    <property type="entry name" value="PLP-dependent transferases"/>
    <property type="match status" value="1"/>
</dbReference>
<dbReference type="OrthoDB" id="10264306at2759"/>
<dbReference type="Proteomes" id="UP000070133">
    <property type="component" value="Unassembled WGS sequence"/>
</dbReference>
<proteinExistence type="predicted"/>
<keyword evidence="3" id="KW-1185">Reference proteome</keyword>
<dbReference type="PANTHER" id="PTHR14237">
    <property type="entry name" value="MOLYBDOPTERIN COFACTOR SULFURASE MOSC"/>
    <property type="match status" value="1"/>
</dbReference>
<dbReference type="Gene3D" id="3.90.1150.10">
    <property type="entry name" value="Aspartate Aminotransferase, domain 1"/>
    <property type="match status" value="1"/>
</dbReference>